<reference evidence="1 2" key="1">
    <citation type="journal article" date="2020" name="ISME J.">
        <title>Uncovering the hidden diversity of litter-decomposition mechanisms in mushroom-forming fungi.</title>
        <authorList>
            <person name="Floudas D."/>
            <person name="Bentzer J."/>
            <person name="Ahren D."/>
            <person name="Johansson T."/>
            <person name="Persson P."/>
            <person name="Tunlid A."/>
        </authorList>
    </citation>
    <scope>NUCLEOTIDE SEQUENCE [LARGE SCALE GENOMIC DNA]</scope>
    <source>
        <strain evidence="1 2">CBS 291.85</strain>
    </source>
</reference>
<dbReference type="EMBL" id="JAACJM010000025">
    <property type="protein sequence ID" value="KAF5365943.1"/>
    <property type="molecule type" value="Genomic_DNA"/>
</dbReference>
<evidence type="ECO:0000313" key="1">
    <source>
        <dbReference type="EMBL" id="KAF5365943.1"/>
    </source>
</evidence>
<name>A0A8H5GJB0_9AGAR</name>
<proteinExistence type="predicted"/>
<comment type="caution">
    <text evidence="1">The sequence shown here is derived from an EMBL/GenBank/DDBJ whole genome shotgun (WGS) entry which is preliminary data.</text>
</comment>
<dbReference type="Proteomes" id="UP000559256">
    <property type="component" value="Unassembled WGS sequence"/>
</dbReference>
<dbReference type="OrthoDB" id="429813at2759"/>
<dbReference type="Gene3D" id="3.40.50.720">
    <property type="entry name" value="NAD(P)-binding Rossmann-like Domain"/>
    <property type="match status" value="1"/>
</dbReference>
<organism evidence="1 2">
    <name type="scientific">Tetrapyrgos nigripes</name>
    <dbReference type="NCBI Taxonomy" id="182062"/>
    <lineage>
        <taxon>Eukaryota</taxon>
        <taxon>Fungi</taxon>
        <taxon>Dikarya</taxon>
        <taxon>Basidiomycota</taxon>
        <taxon>Agaricomycotina</taxon>
        <taxon>Agaricomycetes</taxon>
        <taxon>Agaricomycetidae</taxon>
        <taxon>Agaricales</taxon>
        <taxon>Marasmiineae</taxon>
        <taxon>Marasmiaceae</taxon>
        <taxon>Tetrapyrgos</taxon>
    </lineage>
</organism>
<keyword evidence="2" id="KW-1185">Reference proteome</keyword>
<accession>A0A8H5GJB0</accession>
<evidence type="ECO:0000313" key="2">
    <source>
        <dbReference type="Proteomes" id="UP000559256"/>
    </source>
</evidence>
<dbReference type="AlphaFoldDB" id="A0A8H5GJB0"/>
<gene>
    <name evidence="1" type="ORF">D9758_006705</name>
</gene>
<sequence length="129" mass="14278">MLSSSIDLAANLVHPPTKASLILDLVAPSIEAGVVPYAQWIDELIKSQSQTSTNDPARNPAALKLMEFFQAQVATADKGEGEFMGIPSLITTRAVENSQTLKELTKRQLGYEDVEKWIGYWRRIGFLDN</sequence>
<protein>
    <submittedName>
        <fullName evidence="1">Uncharacterized protein</fullName>
    </submittedName>
</protein>